<comment type="subcellular location">
    <subcellularLocation>
        <location evidence="1">Endosome</location>
    </subcellularLocation>
</comment>
<proteinExistence type="inferred from homology"/>
<accession>A0ABP1QD20</accession>
<evidence type="ECO:0008006" key="8">
    <source>
        <dbReference type="Google" id="ProtNLM"/>
    </source>
</evidence>
<gene>
    <name evidence="6" type="ORF">ODALV1_LOCUS10068</name>
</gene>
<dbReference type="EMBL" id="CAXLJM020000031">
    <property type="protein sequence ID" value="CAL8098850.1"/>
    <property type="molecule type" value="Genomic_DNA"/>
</dbReference>
<organism evidence="6 7">
    <name type="scientific">Orchesella dallaii</name>
    <dbReference type="NCBI Taxonomy" id="48710"/>
    <lineage>
        <taxon>Eukaryota</taxon>
        <taxon>Metazoa</taxon>
        <taxon>Ecdysozoa</taxon>
        <taxon>Arthropoda</taxon>
        <taxon>Hexapoda</taxon>
        <taxon>Collembola</taxon>
        <taxon>Entomobryomorpha</taxon>
        <taxon>Entomobryoidea</taxon>
        <taxon>Orchesellidae</taxon>
        <taxon>Orchesellinae</taxon>
        <taxon>Orchesella</taxon>
    </lineage>
</organism>
<keyword evidence="4" id="KW-0175">Coiled coil</keyword>
<evidence type="ECO:0000313" key="7">
    <source>
        <dbReference type="Proteomes" id="UP001642540"/>
    </source>
</evidence>
<sequence length="245" mass="27879">MKKAKFWQKLFGTKQNNHIIGTKDAKGNRVTLERLREMEDMLQKKQTYLENCIQIQINTARKHGIKNKRAALMALKRKKRLEDELKRIDGTLTTIELQREALESARNNLQVLGAMQDAAKVLKNAHEHVTADKVLDIMDEVNEQNEFASEIADAISNPLGSDATVDESELEKELEQLEQAELDKALFQVNISEAEAEKTDKPFPIPNEIPVLPVRIDGAKVEGENPKKEEDPDEKELQELAQWST</sequence>
<reference evidence="6 7" key="1">
    <citation type="submission" date="2024-08" db="EMBL/GenBank/DDBJ databases">
        <authorList>
            <person name="Cucini C."/>
            <person name="Frati F."/>
        </authorList>
    </citation>
    <scope>NUCLEOTIDE SEQUENCE [LARGE SCALE GENOMIC DNA]</scope>
</reference>
<dbReference type="PANTHER" id="PTHR22761">
    <property type="entry name" value="CHARGED MULTIVESICULAR BODY PROTEIN"/>
    <property type="match status" value="1"/>
</dbReference>
<dbReference type="PANTHER" id="PTHR22761:SF10">
    <property type="entry name" value="GH13992P"/>
    <property type="match status" value="1"/>
</dbReference>
<feature type="compositionally biased region" description="Basic and acidic residues" evidence="5">
    <location>
        <begin position="217"/>
        <end position="238"/>
    </location>
</feature>
<keyword evidence="7" id="KW-1185">Reference proteome</keyword>
<evidence type="ECO:0000313" key="6">
    <source>
        <dbReference type="EMBL" id="CAL8098850.1"/>
    </source>
</evidence>
<dbReference type="Pfam" id="PF03357">
    <property type="entry name" value="Snf7"/>
    <property type="match status" value="1"/>
</dbReference>
<name>A0ABP1QD20_9HEXA</name>
<comment type="similarity">
    <text evidence="2">Belongs to the SNF7 family.</text>
</comment>
<evidence type="ECO:0000256" key="5">
    <source>
        <dbReference type="SAM" id="MobiDB-lite"/>
    </source>
</evidence>
<comment type="caution">
    <text evidence="6">The sequence shown here is derived from an EMBL/GenBank/DDBJ whole genome shotgun (WGS) entry which is preliminary data.</text>
</comment>
<feature type="coiled-coil region" evidence="4">
    <location>
        <begin position="160"/>
        <end position="197"/>
    </location>
</feature>
<feature type="region of interest" description="Disordered" evidence="5">
    <location>
        <begin position="214"/>
        <end position="245"/>
    </location>
</feature>
<dbReference type="Proteomes" id="UP001642540">
    <property type="component" value="Unassembled WGS sequence"/>
</dbReference>
<dbReference type="Gene3D" id="1.10.287.1060">
    <property type="entry name" value="ESAT-6-like"/>
    <property type="match status" value="1"/>
</dbReference>
<dbReference type="InterPro" id="IPR005024">
    <property type="entry name" value="Snf7_fam"/>
</dbReference>
<keyword evidence="3" id="KW-0967">Endosome</keyword>
<evidence type="ECO:0000256" key="4">
    <source>
        <dbReference type="SAM" id="Coils"/>
    </source>
</evidence>
<evidence type="ECO:0000256" key="1">
    <source>
        <dbReference type="ARBA" id="ARBA00004177"/>
    </source>
</evidence>
<evidence type="ECO:0000256" key="3">
    <source>
        <dbReference type="ARBA" id="ARBA00022753"/>
    </source>
</evidence>
<protein>
    <recommendedName>
        <fullName evidence="8">Charged multivesicular body protein 4b</fullName>
    </recommendedName>
</protein>
<dbReference type="Gene3D" id="6.10.250.1710">
    <property type="match status" value="1"/>
</dbReference>
<evidence type="ECO:0000256" key="2">
    <source>
        <dbReference type="ARBA" id="ARBA00006190"/>
    </source>
</evidence>